<dbReference type="Pfam" id="PF00656">
    <property type="entry name" value="Peptidase_C14"/>
    <property type="match status" value="1"/>
</dbReference>
<name>A0AAE1M5P0_9FABA</name>
<dbReference type="InterPro" id="IPR011600">
    <property type="entry name" value="Pept_C14_caspase"/>
</dbReference>
<feature type="domain" description="Peptidase C14 caspase" evidence="2">
    <location>
        <begin position="84"/>
        <end position="349"/>
    </location>
</feature>
<dbReference type="AlphaFoldDB" id="A0AAE1M5P0"/>
<dbReference type="GO" id="GO:0004197">
    <property type="term" value="F:cysteine-type endopeptidase activity"/>
    <property type="evidence" value="ECO:0007669"/>
    <property type="project" value="InterPro"/>
</dbReference>
<keyword evidence="4" id="KW-1185">Reference proteome</keyword>
<dbReference type="Gene3D" id="3.40.50.12660">
    <property type="match status" value="1"/>
</dbReference>
<dbReference type="GO" id="GO:0005737">
    <property type="term" value="C:cytoplasm"/>
    <property type="evidence" value="ECO:0007669"/>
    <property type="project" value="TreeGrafter"/>
</dbReference>
<evidence type="ECO:0000259" key="2">
    <source>
        <dbReference type="Pfam" id="PF00656"/>
    </source>
</evidence>
<comment type="caution">
    <text evidence="3">The sequence shown here is derived from an EMBL/GenBank/DDBJ whole genome shotgun (WGS) entry which is preliminary data.</text>
</comment>
<sequence>MAGRRERFCECGMPLGAPHYCQANYWAANNGYRAPPPGQYNCWVGYGAPNGGGYYWPQPRPQPLALVMGGPSPSVYGSGGGGNKRALLCGITYRKGSHALKGSVNDVLRMRAFLIDNLGFHPDSIVVLRDDQNINWKTMPTKANMIEAMKMLVRGSKAGDSLVFHYSGHGSKMEDNDMDEVDGYDEALCPVDYEDAGKIRDDVINDVLVRSLPPGTKLHAIIDTCTSGTVLDLPFMCRMNRLNQYGWEDHVRGKPHYKGTSGGSAICISACDDNGSSGDTTAFGKSGGALTISFIEAMKNQPGMSYGHLLHSMRSIVLETKNQIGLNSYHQSFHMNHPQHYANEPQLSSTEKFDIHSRPVVI</sequence>
<dbReference type="InterPro" id="IPR050452">
    <property type="entry name" value="Metacaspase"/>
</dbReference>
<dbReference type="PANTHER" id="PTHR48104:SF11">
    <property type="entry name" value="ICE-LIKE PROTEASE (CASPASE) P20 DOMAIN PROTEIN"/>
    <property type="match status" value="1"/>
</dbReference>
<gene>
    <name evidence="3" type="ORF">QN277_009648</name>
</gene>
<evidence type="ECO:0000313" key="3">
    <source>
        <dbReference type="EMBL" id="KAK4254242.1"/>
    </source>
</evidence>
<dbReference type="SUPFAM" id="SSF52129">
    <property type="entry name" value="Caspase-like"/>
    <property type="match status" value="1"/>
</dbReference>
<dbReference type="InterPro" id="IPR029030">
    <property type="entry name" value="Caspase-like_dom_sf"/>
</dbReference>
<reference evidence="3" key="1">
    <citation type="submission" date="2023-10" db="EMBL/GenBank/DDBJ databases">
        <title>Chromosome-level genome of the transformable northern wattle, Acacia crassicarpa.</title>
        <authorList>
            <person name="Massaro I."/>
            <person name="Sinha N.R."/>
            <person name="Poethig S."/>
            <person name="Leichty A.R."/>
        </authorList>
    </citation>
    <scope>NUCLEOTIDE SEQUENCE</scope>
    <source>
        <strain evidence="3">Acra3RX</strain>
        <tissue evidence="3">Leaf</tissue>
    </source>
</reference>
<protein>
    <recommendedName>
        <fullName evidence="2">Peptidase C14 caspase domain-containing protein</fullName>
    </recommendedName>
</protein>
<dbReference type="EMBL" id="JAWXYG010000014">
    <property type="protein sequence ID" value="KAK4254242.1"/>
    <property type="molecule type" value="Genomic_DNA"/>
</dbReference>
<accession>A0AAE1M5P0</accession>
<dbReference type="PANTHER" id="PTHR48104">
    <property type="entry name" value="METACASPASE-4"/>
    <property type="match status" value="1"/>
</dbReference>
<dbReference type="GO" id="GO:0006508">
    <property type="term" value="P:proteolysis"/>
    <property type="evidence" value="ECO:0007669"/>
    <property type="project" value="InterPro"/>
</dbReference>
<dbReference type="Proteomes" id="UP001293593">
    <property type="component" value="Unassembled WGS sequence"/>
</dbReference>
<proteinExistence type="inferred from homology"/>
<evidence type="ECO:0000313" key="4">
    <source>
        <dbReference type="Proteomes" id="UP001293593"/>
    </source>
</evidence>
<organism evidence="3 4">
    <name type="scientific">Acacia crassicarpa</name>
    <name type="common">northern wattle</name>
    <dbReference type="NCBI Taxonomy" id="499986"/>
    <lineage>
        <taxon>Eukaryota</taxon>
        <taxon>Viridiplantae</taxon>
        <taxon>Streptophyta</taxon>
        <taxon>Embryophyta</taxon>
        <taxon>Tracheophyta</taxon>
        <taxon>Spermatophyta</taxon>
        <taxon>Magnoliopsida</taxon>
        <taxon>eudicotyledons</taxon>
        <taxon>Gunneridae</taxon>
        <taxon>Pentapetalae</taxon>
        <taxon>rosids</taxon>
        <taxon>fabids</taxon>
        <taxon>Fabales</taxon>
        <taxon>Fabaceae</taxon>
        <taxon>Caesalpinioideae</taxon>
        <taxon>mimosoid clade</taxon>
        <taxon>Acacieae</taxon>
        <taxon>Acacia</taxon>
    </lineage>
</organism>
<evidence type="ECO:0000256" key="1">
    <source>
        <dbReference type="ARBA" id="ARBA00009005"/>
    </source>
</evidence>
<comment type="similarity">
    <text evidence="1">Belongs to the peptidase C14B family.</text>
</comment>